<gene>
    <name evidence="3" type="ORF">H9716_07990</name>
</gene>
<comment type="caution">
    <text evidence="3">The sequence shown here is derived from an EMBL/GenBank/DDBJ whole genome shotgun (WGS) entry which is preliminary data.</text>
</comment>
<proteinExistence type="predicted"/>
<dbReference type="GO" id="GO:0016020">
    <property type="term" value="C:membrane"/>
    <property type="evidence" value="ECO:0007669"/>
    <property type="project" value="InterPro"/>
</dbReference>
<evidence type="ECO:0000259" key="2">
    <source>
        <dbReference type="PROSITE" id="PS51096"/>
    </source>
</evidence>
<dbReference type="PROSITE" id="PS51096">
    <property type="entry name" value="PTS_EIIA_TYPE_4"/>
    <property type="match status" value="1"/>
</dbReference>
<feature type="domain" description="PTS EIIA type-4" evidence="2">
    <location>
        <begin position="1"/>
        <end position="141"/>
    </location>
</feature>
<dbReference type="SUPFAM" id="SSF53062">
    <property type="entry name" value="PTS system fructose IIA component-like"/>
    <property type="match status" value="1"/>
</dbReference>
<dbReference type="InterPro" id="IPR051471">
    <property type="entry name" value="Bacterial_PTS_sugar_comp"/>
</dbReference>
<name>A0A9D2RKY3_9FIRM</name>
<evidence type="ECO:0000313" key="3">
    <source>
        <dbReference type="EMBL" id="HJB07789.1"/>
    </source>
</evidence>
<accession>A0A9D2RKY3</accession>
<organism evidence="3 4">
    <name type="scientific">Candidatus Enterocloster faecavium</name>
    <dbReference type="NCBI Taxonomy" id="2838560"/>
    <lineage>
        <taxon>Bacteria</taxon>
        <taxon>Bacillati</taxon>
        <taxon>Bacillota</taxon>
        <taxon>Clostridia</taxon>
        <taxon>Lachnospirales</taxon>
        <taxon>Lachnospiraceae</taxon>
        <taxon>Enterocloster</taxon>
    </lineage>
</organism>
<dbReference type="Gene3D" id="3.40.50.510">
    <property type="entry name" value="Phosphotransferase system, mannose-type IIA component"/>
    <property type="match status" value="1"/>
</dbReference>
<dbReference type="InterPro" id="IPR036662">
    <property type="entry name" value="PTS_EIIA_man-typ_sf"/>
</dbReference>
<dbReference type="PANTHER" id="PTHR33799:SF1">
    <property type="entry name" value="PTS SYSTEM MANNOSE-SPECIFIC EIIAB COMPONENT-RELATED"/>
    <property type="match status" value="1"/>
</dbReference>
<sequence>MKYVLLVSHGTFAPGLKNALGMLLGEREDLLAVSLENGMGADQFAGRVEAVLPRLGKEDELILFADIVGGSPLTTAANVIGQNGILEQTTMVGGMNLPLVLSAMLSKDTADTKSLLETWIGESREQMKVFQVEAETSEEDI</sequence>
<dbReference type="Pfam" id="PF03610">
    <property type="entry name" value="EIIA-man"/>
    <property type="match status" value="1"/>
</dbReference>
<dbReference type="GO" id="GO:0016740">
    <property type="term" value="F:transferase activity"/>
    <property type="evidence" value="ECO:0007669"/>
    <property type="project" value="UniProtKB-KW"/>
</dbReference>
<protein>
    <submittedName>
        <fullName evidence="3">PTS fructose transporter subunit IIA</fullName>
    </submittedName>
</protein>
<keyword evidence="1" id="KW-0808">Transferase</keyword>
<reference evidence="3" key="1">
    <citation type="journal article" date="2021" name="PeerJ">
        <title>Extensive microbial diversity within the chicken gut microbiome revealed by metagenomics and culture.</title>
        <authorList>
            <person name="Gilroy R."/>
            <person name="Ravi A."/>
            <person name="Getino M."/>
            <person name="Pursley I."/>
            <person name="Horton D.L."/>
            <person name="Alikhan N.F."/>
            <person name="Baker D."/>
            <person name="Gharbi K."/>
            <person name="Hall N."/>
            <person name="Watson M."/>
            <person name="Adriaenssens E.M."/>
            <person name="Foster-Nyarko E."/>
            <person name="Jarju S."/>
            <person name="Secka A."/>
            <person name="Antonio M."/>
            <person name="Oren A."/>
            <person name="Chaudhuri R.R."/>
            <person name="La Ragione R."/>
            <person name="Hildebrand F."/>
            <person name="Pallen M.J."/>
        </authorList>
    </citation>
    <scope>NUCLEOTIDE SEQUENCE</scope>
    <source>
        <strain evidence="3">CHK188-4685</strain>
    </source>
</reference>
<dbReference type="Proteomes" id="UP000886804">
    <property type="component" value="Unassembled WGS sequence"/>
</dbReference>
<reference evidence="3" key="2">
    <citation type="submission" date="2021-04" db="EMBL/GenBank/DDBJ databases">
        <authorList>
            <person name="Gilroy R."/>
        </authorList>
    </citation>
    <scope>NUCLEOTIDE SEQUENCE</scope>
    <source>
        <strain evidence="3">CHK188-4685</strain>
    </source>
</reference>
<dbReference type="AlphaFoldDB" id="A0A9D2RKY3"/>
<dbReference type="PANTHER" id="PTHR33799">
    <property type="entry name" value="PTS PERMEASE-RELATED-RELATED"/>
    <property type="match status" value="1"/>
</dbReference>
<dbReference type="InterPro" id="IPR004701">
    <property type="entry name" value="PTS_EIIA_man-typ"/>
</dbReference>
<dbReference type="EMBL" id="DWYS01000096">
    <property type="protein sequence ID" value="HJB07789.1"/>
    <property type="molecule type" value="Genomic_DNA"/>
</dbReference>
<dbReference type="GO" id="GO:0009401">
    <property type="term" value="P:phosphoenolpyruvate-dependent sugar phosphotransferase system"/>
    <property type="evidence" value="ECO:0007669"/>
    <property type="project" value="InterPro"/>
</dbReference>
<evidence type="ECO:0000313" key="4">
    <source>
        <dbReference type="Proteomes" id="UP000886804"/>
    </source>
</evidence>
<evidence type="ECO:0000256" key="1">
    <source>
        <dbReference type="ARBA" id="ARBA00022679"/>
    </source>
</evidence>